<evidence type="ECO:0000256" key="3">
    <source>
        <dbReference type="ARBA" id="ARBA00022806"/>
    </source>
</evidence>
<evidence type="ECO:0000259" key="6">
    <source>
        <dbReference type="PROSITE" id="PS51194"/>
    </source>
</evidence>
<dbReference type="GO" id="GO:0005829">
    <property type="term" value="C:cytosol"/>
    <property type="evidence" value="ECO:0007669"/>
    <property type="project" value="TreeGrafter"/>
</dbReference>
<evidence type="ECO:0000256" key="2">
    <source>
        <dbReference type="ARBA" id="ARBA00022801"/>
    </source>
</evidence>
<evidence type="ECO:0000313" key="8">
    <source>
        <dbReference type="Proteomes" id="UP000306420"/>
    </source>
</evidence>
<feature type="domain" description="Helicase C-terminal" evidence="6">
    <location>
        <begin position="222"/>
        <end position="368"/>
    </location>
</feature>
<evidence type="ECO:0000256" key="4">
    <source>
        <dbReference type="ARBA" id="ARBA00022840"/>
    </source>
</evidence>
<dbReference type="InterPro" id="IPR014001">
    <property type="entry name" value="Helicase_ATP-bd"/>
</dbReference>
<dbReference type="InterPro" id="IPR001650">
    <property type="entry name" value="Helicase_C-like"/>
</dbReference>
<dbReference type="InterPro" id="IPR050547">
    <property type="entry name" value="DEAD_box_RNA_helicases"/>
</dbReference>
<evidence type="ECO:0000256" key="1">
    <source>
        <dbReference type="ARBA" id="ARBA00022741"/>
    </source>
</evidence>
<dbReference type="GO" id="GO:0016787">
    <property type="term" value="F:hydrolase activity"/>
    <property type="evidence" value="ECO:0007669"/>
    <property type="project" value="UniProtKB-KW"/>
</dbReference>
<dbReference type="SUPFAM" id="SSF52540">
    <property type="entry name" value="P-loop containing nucleoside triphosphate hydrolases"/>
    <property type="match status" value="1"/>
</dbReference>
<dbReference type="GO" id="GO:0005524">
    <property type="term" value="F:ATP binding"/>
    <property type="evidence" value="ECO:0007669"/>
    <property type="project" value="UniProtKB-KW"/>
</dbReference>
<dbReference type="Gene3D" id="3.40.50.300">
    <property type="entry name" value="P-loop containing nucleotide triphosphate hydrolases"/>
    <property type="match status" value="2"/>
</dbReference>
<dbReference type="GO" id="GO:0009409">
    <property type="term" value="P:response to cold"/>
    <property type="evidence" value="ECO:0007669"/>
    <property type="project" value="TreeGrafter"/>
</dbReference>
<sequence length="390" mass="44895">MLNTFRTELQEFWKEKEFQEPTPVQEQLFKEASEGNDVIAVSPTGTGKTLAYLLPILNQIEANKTLQAIILAPSQELVMQIGEVAREWGKVVGIKTQTLIGGANIKRQIDKLKDKPELIIATPGRFIELTSKTKKIKVHLVKTIVFDEADYLFKDEHKRTIESIQQTLMRDVQKVYASATMTEEFVNDRKAENNDIKVIRIDSQESVSHIQHYFITVNNRYKVDELKRLAQMDNMRAIVFFEQINQIEEVAAKLIYENVSVVVLHSDASKQEREYAIRAFKNHDVTYLLTTDVASRGMDISEVPYVIHYNRVQDSRTYIHRSGRTGRMNREGIVISLLNQQEANDLAAILKEENIPLTEKVLKNRILIDPTETKGSKNQDKQAQNRRKRV</sequence>
<dbReference type="PANTHER" id="PTHR47963">
    <property type="entry name" value="DEAD-BOX ATP-DEPENDENT RNA HELICASE 47, MITOCHONDRIAL"/>
    <property type="match status" value="1"/>
</dbReference>
<dbReference type="SMART" id="SM00490">
    <property type="entry name" value="HELICc"/>
    <property type="match status" value="1"/>
</dbReference>
<dbReference type="GO" id="GO:0005840">
    <property type="term" value="C:ribosome"/>
    <property type="evidence" value="ECO:0007669"/>
    <property type="project" value="TreeGrafter"/>
</dbReference>
<dbReference type="GO" id="GO:0033592">
    <property type="term" value="F:RNA strand annealing activity"/>
    <property type="evidence" value="ECO:0007669"/>
    <property type="project" value="TreeGrafter"/>
</dbReference>
<dbReference type="AlphaFoldDB" id="A0A5R9DVH0"/>
<dbReference type="PROSITE" id="PS51194">
    <property type="entry name" value="HELICASE_CTER"/>
    <property type="match status" value="1"/>
</dbReference>
<dbReference type="InterPro" id="IPR044742">
    <property type="entry name" value="DEAD/DEAH_RhlB"/>
</dbReference>
<dbReference type="RefSeq" id="WP_138404316.1">
    <property type="nucleotide sequence ID" value="NZ_CP144682.1"/>
</dbReference>
<dbReference type="GO" id="GO:0003724">
    <property type="term" value="F:RNA helicase activity"/>
    <property type="evidence" value="ECO:0007669"/>
    <property type="project" value="TreeGrafter"/>
</dbReference>
<dbReference type="SMART" id="SM00487">
    <property type="entry name" value="DEXDc"/>
    <property type="match status" value="1"/>
</dbReference>
<dbReference type="CDD" id="cd00268">
    <property type="entry name" value="DEADc"/>
    <property type="match status" value="1"/>
</dbReference>
<name>A0A5R9DVH0_9LACT</name>
<dbReference type="OrthoDB" id="9805696at2"/>
<evidence type="ECO:0000259" key="5">
    <source>
        <dbReference type="PROSITE" id="PS51192"/>
    </source>
</evidence>
<organism evidence="7 8">
    <name type="scientific">Ruoffia tabacinasalis</name>
    <dbReference type="NCBI Taxonomy" id="87458"/>
    <lineage>
        <taxon>Bacteria</taxon>
        <taxon>Bacillati</taxon>
        <taxon>Bacillota</taxon>
        <taxon>Bacilli</taxon>
        <taxon>Lactobacillales</taxon>
        <taxon>Aerococcaceae</taxon>
        <taxon>Ruoffia</taxon>
    </lineage>
</organism>
<keyword evidence="4" id="KW-0067">ATP-binding</keyword>
<proteinExistence type="predicted"/>
<dbReference type="CDD" id="cd18787">
    <property type="entry name" value="SF2_C_DEAD"/>
    <property type="match status" value="1"/>
</dbReference>
<reference evidence="7 8" key="1">
    <citation type="submission" date="2019-05" db="EMBL/GenBank/DDBJ databases">
        <title>The metagenome of a microbial culture collection derived from dairy environment covers the genomic content of the human microbiome.</title>
        <authorList>
            <person name="Roder T."/>
            <person name="Wuthrich D."/>
            <person name="Sattari Z."/>
            <person name="Von Ah U."/>
            <person name="Bar C."/>
            <person name="Ronchi F."/>
            <person name="Macpherson A.J."/>
            <person name="Ganal-Vonarburg S.C."/>
            <person name="Bruggmann R."/>
            <person name="Vergeres G."/>
        </authorList>
    </citation>
    <scope>NUCLEOTIDE SEQUENCE [LARGE SCALE GENOMIC DNA]</scope>
    <source>
        <strain evidence="7 8">FAM 24227</strain>
    </source>
</reference>
<dbReference type="EMBL" id="VBSP01000013">
    <property type="protein sequence ID" value="TLQ41628.1"/>
    <property type="molecule type" value="Genomic_DNA"/>
</dbReference>
<dbReference type="PROSITE" id="PS51192">
    <property type="entry name" value="HELICASE_ATP_BIND_1"/>
    <property type="match status" value="1"/>
</dbReference>
<keyword evidence="2" id="KW-0378">Hydrolase</keyword>
<evidence type="ECO:0000313" key="7">
    <source>
        <dbReference type="EMBL" id="TLQ41628.1"/>
    </source>
</evidence>
<accession>A0A5R9DVH0</accession>
<dbReference type="Proteomes" id="UP000306420">
    <property type="component" value="Unassembled WGS sequence"/>
</dbReference>
<gene>
    <name evidence="7" type="ORF">FEZ33_05045</name>
</gene>
<dbReference type="PANTHER" id="PTHR47963:SF7">
    <property type="entry name" value="ATP-DEPENDENT RNA HELICASE YFML-RELATED"/>
    <property type="match status" value="1"/>
</dbReference>
<feature type="domain" description="Helicase ATP-binding" evidence="5">
    <location>
        <begin position="29"/>
        <end position="199"/>
    </location>
</feature>
<protein>
    <submittedName>
        <fullName evidence="7">DEAD/DEAH box helicase</fullName>
    </submittedName>
</protein>
<keyword evidence="1" id="KW-0547">Nucleotide-binding</keyword>
<dbReference type="Pfam" id="PF00271">
    <property type="entry name" value="Helicase_C"/>
    <property type="match status" value="1"/>
</dbReference>
<dbReference type="Pfam" id="PF00270">
    <property type="entry name" value="DEAD"/>
    <property type="match status" value="1"/>
</dbReference>
<comment type="caution">
    <text evidence="7">The sequence shown here is derived from an EMBL/GenBank/DDBJ whole genome shotgun (WGS) entry which is preliminary data.</text>
</comment>
<dbReference type="InterPro" id="IPR011545">
    <property type="entry name" value="DEAD/DEAH_box_helicase_dom"/>
</dbReference>
<dbReference type="InterPro" id="IPR027417">
    <property type="entry name" value="P-loop_NTPase"/>
</dbReference>
<keyword evidence="3 7" id="KW-0347">Helicase</keyword>